<dbReference type="InterPro" id="IPR050172">
    <property type="entry name" value="SsuD_RutA_monooxygenase"/>
</dbReference>
<evidence type="ECO:0000259" key="5">
    <source>
        <dbReference type="Pfam" id="PF00296"/>
    </source>
</evidence>
<dbReference type="EMBL" id="QUNO01000013">
    <property type="protein sequence ID" value="REH39189.1"/>
    <property type="molecule type" value="Genomic_DNA"/>
</dbReference>
<dbReference type="AlphaFoldDB" id="A0A3E0H6V8"/>
<dbReference type="InterPro" id="IPR011251">
    <property type="entry name" value="Luciferase-like_dom"/>
</dbReference>
<name>A0A3E0H6V8_9PSEU</name>
<dbReference type="Pfam" id="PF00296">
    <property type="entry name" value="Bac_luciferase"/>
    <property type="match status" value="1"/>
</dbReference>
<evidence type="ECO:0000313" key="7">
    <source>
        <dbReference type="Proteomes" id="UP000256269"/>
    </source>
</evidence>
<dbReference type="PANTHER" id="PTHR42847:SF4">
    <property type="entry name" value="ALKANESULFONATE MONOOXYGENASE-RELATED"/>
    <property type="match status" value="1"/>
</dbReference>
<sequence>MITVYTTCPSSHEITPEAFRRRIVDVARWTEDADCRGLLVYTDNTLVDPWATAQAMIAATERLVPLVAVQPLYMHPYSVARMISSIAFLYGRSVDLNLVTGGFAGHLRELGDLIDHDERYDRLVEYAKIVKKLLVGKRPVTHLGRHYSLNAASIEPAMDPALMPGILVSGTSEACERAQEALGATRLAYPRAVDTYDASAQPLAGNGIRLGIIARDSAVDAWRIAHERFPSDELGEQLHRVAAEQVESQWHIGLSRDALSSTGPLGCYWLHPFKVYKTFCPYLVGTYEDVAALLARYFDLGVRTIVLDVPREADDLHHARTALRLAEQLAANPVPS</sequence>
<dbReference type="SUPFAM" id="SSF51679">
    <property type="entry name" value="Bacterial luciferase-like"/>
    <property type="match status" value="1"/>
</dbReference>
<dbReference type="InterPro" id="IPR036661">
    <property type="entry name" value="Luciferase-like_sf"/>
</dbReference>
<keyword evidence="3" id="KW-0560">Oxidoreductase</keyword>
<evidence type="ECO:0000256" key="1">
    <source>
        <dbReference type="ARBA" id="ARBA00022630"/>
    </source>
</evidence>
<accession>A0A3E0H6V8</accession>
<keyword evidence="7" id="KW-1185">Reference proteome</keyword>
<evidence type="ECO:0000256" key="4">
    <source>
        <dbReference type="ARBA" id="ARBA00023033"/>
    </source>
</evidence>
<dbReference type="RefSeq" id="WP_211353330.1">
    <property type="nucleotide sequence ID" value="NZ_CP144375.1"/>
</dbReference>
<comment type="caution">
    <text evidence="6">The sequence shown here is derived from an EMBL/GenBank/DDBJ whole genome shotgun (WGS) entry which is preliminary data.</text>
</comment>
<keyword evidence="1" id="KW-0285">Flavoprotein</keyword>
<evidence type="ECO:0000313" key="6">
    <source>
        <dbReference type="EMBL" id="REH39189.1"/>
    </source>
</evidence>
<feature type="domain" description="Luciferase-like" evidence="5">
    <location>
        <begin position="14"/>
        <end position="303"/>
    </location>
</feature>
<keyword evidence="2" id="KW-0288">FMN</keyword>
<dbReference type="Proteomes" id="UP000256269">
    <property type="component" value="Unassembled WGS sequence"/>
</dbReference>
<protein>
    <submittedName>
        <fullName evidence="6">Alkanesulfonate monooxygenase</fullName>
    </submittedName>
</protein>
<evidence type="ECO:0000256" key="2">
    <source>
        <dbReference type="ARBA" id="ARBA00022643"/>
    </source>
</evidence>
<keyword evidence="4 6" id="KW-0503">Monooxygenase</keyword>
<gene>
    <name evidence="6" type="ORF">BCF44_11344</name>
</gene>
<proteinExistence type="predicted"/>
<dbReference type="GO" id="GO:0046306">
    <property type="term" value="P:alkanesulfonate catabolic process"/>
    <property type="evidence" value="ECO:0007669"/>
    <property type="project" value="TreeGrafter"/>
</dbReference>
<organism evidence="6 7">
    <name type="scientific">Kutzneria buriramensis</name>
    <dbReference type="NCBI Taxonomy" id="1045776"/>
    <lineage>
        <taxon>Bacteria</taxon>
        <taxon>Bacillati</taxon>
        <taxon>Actinomycetota</taxon>
        <taxon>Actinomycetes</taxon>
        <taxon>Pseudonocardiales</taxon>
        <taxon>Pseudonocardiaceae</taxon>
        <taxon>Kutzneria</taxon>
    </lineage>
</organism>
<reference evidence="6 7" key="1">
    <citation type="submission" date="2018-08" db="EMBL/GenBank/DDBJ databases">
        <title>Genomic Encyclopedia of Archaeal and Bacterial Type Strains, Phase II (KMG-II): from individual species to whole genera.</title>
        <authorList>
            <person name="Goeker M."/>
        </authorList>
    </citation>
    <scope>NUCLEOTIDE SEQUENCE [LARGE SCALE GENOMIC DNA]</scope>
    <source>
        <strain evidence="6 7">DSM 45791</strain>
    </source>
</reference>
<dbReference type="PANTHER" id="PTHR42847">
    <property type="entry name" value="ALKANESULFONATE MONOOXYGENASE"/>
    <property type="match status" value="1"/>
</dbReference>
<dbReference type="Gene3D" id="3.20.20.30">
    <property type="entry name" value="Luciferase-like domain"/>
    <property type="match status" value="1"/>
</dbReference>
<evidence type="ECO:0000256" key="3">
    <source>
        <dbReference type="ARBA" id="ARBA00023002"/>
    </source>
</evidence>
<dbReference type="GO" id="GO:0008726">
    <property type="term" value="F:alkanesulfonate monooxygenase activity"/>
    <property type="evidence" value="ECO:0007669"/>
    <property type="project" value="TreeGrafter"/>
</dbReference>